<keyword evidence="2" id="KW-0732">Signal</keyword>
<dbReference type="PROSITE" id="PS00778">
    <property type="entry name" value="HIS_ACID_PHOSPHAT_2"/>
    <property type="match status" value="1"/>
</dbReference>
<protein>
    <submittedName>
        <fullName evidence="3">Bifunctional glucose-1-phosphatase/inositol phosphatase</fullName>
    </submittedName>
</protein>
<organism evidence="3 4">
    <name type="scientific">Chimaeribacter coloradensis</name>
    <dbReference type="NCBI Taxonomy" id="2060068"/>
    <lineage>
        <taxon>Bacteria</taxon>
        <taxon>Pseudomonadati</taxon>
        <taxon>Pseudomonadota</taxon>
        <taxon>Gammaproteobacteria</taxon>
        <taxon>Enterobacterales</taxon>
        <taxon>Yersiniaceae</taxon>
        <taxon>Chimaeribacter</taxon>
    </lineage>
</organism>
<feature type="signal peptide" evidence="2">
    <location>
        <begin position="1"/>
        <end position="25"/>
    </location>
</feature>
<sequence>MAKKLDWRWGAAALAGLLLPLTAGAADNGAPPGYQLEKVVIMSRHGIRAPLVNYGDVLAESTPHPWPVWKTPGGLLTPKGGQVEEQVGAYFRAWLGTTGLLAAEGCPAPEQVFTYANSLPRTIDTATHFVAGAFPGCGVRVTHQLLVGTMDPTFNPIITADVTDTFRREALRSINDHAGEGGIDGLNRRLAPNYAFLEQVLDYPNSNTCKKEKRCSLAEQPSQVQLTQGKEPGITGPLRTATGAADAFMLQYYEGYPLNDVAWGKVSTPAQWQQLEAIKNLYHETLFGSPAIAANAAAPLLGFIRQALDGTHGKTPDEQAAQQAKLAVLVGHDSNIASLLAALNVQDYQLPEQYERTPISGAVVFQRWHDSHANRDLLKVEYVYPTTEQIRNNSALTLQTPPQRVTLRLNGCPADAQGFCPFSDFQQAMAQPRPETTKGK</sequence>
<dbReference type="SUPFAM" id="SSF53254">
    <property type="entry name" value="Phosphoglycerate mutase-like"/>
    <property type="match status" value="1"/>
</dbReference>
<dbReference type="InterPro" id="IPR033379">
    <property type="entry name" value="Acid_Pase_AS"/>
</dbReference>
<keyword evidence="4" id="KW-1185">Reference proteome</keyword>
<dbReference type="AlphaFoldDB" id="A0A2N5DST2"/>
<dbReference type="GO" id="GO:0050308">
    <property type="term" value="F:sugar-phosphatase activity"/>
    <property type="evidence" value="ECO:0007669"/>
    <property type="project" value="TreeGrafter"/>
</dbReference>
<accession>A0A2N5DST2</accession>
<gene>
    <name evidence="3" type="ORF">CYR32_20950</name>
</gene>
<dbReference type="PANTHER" id="PTHR11567">
    <property type="entry name" value="ACID PHOSPHATASE-RELATED"/>
    <property type="match status" value="1"/>
</dbReference>
<dbReference type="CDD" id="cd07061">
    <property type="entry name" value="HP_HAP_like"/>
    <property type="match status" value="1"/>
</dbReference>
<dbReference type="PROSITE" id="PS00616">
    <property type="entry name" value="HIS_ACID_PHOSPHAT_1"/>
    <property type="match status" value="1"/>
</dbReference>
<dbReference type="EMBL" id="PJZH01000053">
    <property type="protein sequence ID" value="PLR29293.1"/>
    <property type="molecule type" value="Genomic_DNA"/>
</dbReference>
<evidence type="ECO:0000256" key="2">
    <source>
        <dbReference type="SAM" id="SignalP"/>
    </source>
</evidence>
<feature type="chain" id="PRO_5014606957" evidence="2">
    <location>
        <begin position="26"/>
        <end position="440"/>
    </location>
</feature>
<evidence type="ECO:0000313" key="3">
    <source>
        <dbReference type="EMBL" id="PLR29293.1"/>
    </source>
</evidence>
<dbReference type="InterPro" id="IPR000560">
    <property type="entry name" value="His_Pase_clade-2"/>
</dbReference>
<dbReference type="GO" id="GO:0030288">
    <property type="term" value="C:outer membrane-bounded periplasmic space"/>
    <property type="evidence" value="ECO:0007669"/>
    <property type="project" value="TreeGrafter"/>
</dbReference>
<dbReference type="Proteomes" id="UP000234503">
    <property type="component" value="Unassembled WGS sequence"/>
</dbReference>
<dbReference type="Gene3D" id="3.40.50.1240">
    <property type="entry name" value="Phosphoglycerate mutase-like"/>
    <property type="match status" value="2"/>
</dbReference>
<comment type="similarity">
    <text evidence="1">Belongs to the histidine acid phosphatase family.</text>
</comment>
<proteinExistence type="inferred from homology"/>
<dbReference type="RefSeq" id="WP_101827014.1">
    <property type="nucleotide sequence ID" value="NZ_PJZH01000053.1"/>
</dbReference>
<dbReference type="InterPro" id="IPR050645">
    <property type="entry name" value="Histidine_acid_phosphatase"/>
</dbReference>
<reference evidence="3 4" key="1">
    <citation type="submission" date="2017-12" db="EMBL/GenBank/DDBJ databases">
        <title>Characterization of six clinical isolates of Enterochimera gen. nov., a novel genus of the Yersiniaciae family and the three species Enterochimera arupensis sp. nov., Enterochimera coloradensis sp. nov, and Enterochimera californica sp. nov.</title>
        <authorList>
            <person name="Rossi A."/>
            <person name="Fisher M."/>
        </authorList>
    </citation>
    <scope>NUCLEOTIDE SEQUENCE [LARGE SCALE GENOMIC DNA]</scope>
    <source>
        <strain evidence="4">2016-Iso4</strain>
    </source>
</reference>
<comment type="caution">
    <text evidence="3">The sequence shown here is derived from an EMBL/GenBank/DDBJ whole genome shotgun (WGS) entry which is preliminary data.</text>
</comment>
<dbReference type="OrthoDB" id="395886at2"/>
<name>A0A2N5DST2_9GAMM</name>
<dbReference type="InterPro" id="IPR029033">
    <property type="entry name" value="His_PPase_superfam"/>
</dbReference>
<evidence type="ECO:0000313" key="4">
    <source>
        <dbReference type="Proteomes" id="UP000234503"/>
    </source>
</evidence>
<evidence type="ECO:0000256" key="1">
    <source>
        <dbReference type="ARBA" id="ARBA00005375"/>
    </source>
</evidence>
<dbReference type="NCBIfam" id="NF007553">
    <property type="entry name" value="PRK10173.1"/>
    <property type="match status" value="1"/>
</dbReference>
<dbReference type="PANTHER" id="PTHR11567:SF135">
    <property type="entry name" value="GLUCOSE-1-PHOSPHATASE"/>
    <property type="match status" value="1"/>
</dbReference>
<dbReference type="Pfam" id="PF00328">
    <property type="entry name" value="His_Phos_2"/>
    <property type="match status" value="1"/>
</dbReference>